<evidence type="ECO:0000313" key="5">
    <source>
        <dbReference type="EMBL" id="CBK22324.2"/>
    </source>
</evidence>
<comment type="subcellular location">
    <subcellularLocation>
        <location evidence="1">Nucleus</location>
    </subcellularLocation>
</comment>
<dbReference type="GO" id="GO:0005634">
    <property type="term" value="C:nucleus"/>
    <property type="evidence" value="ECO:0007669"/>
    <property type="project" value="UniProtKB-SubCell"/>
</dbReference>
<dbReference type="Gene3D" id="1.25.40.10">
    <property type="entry name" value="Tetratricopeptide repeat domain"/>
    <property type="match status" value="1"/>
</dbReference>
<sequence length="173" mass="20495">MKLDFCRRDPVFWKAYINFFIRIGKYERARKLFKKSLEHVDHNLEQQIWDYWVKFERSMGRNSLTVEELKREVKHTTPPSNGNSSVSNIFQILTCNGTVDVNAMSEVSERDINREHRQMALFQEPPPDIHKIDAREEAPEIDNRILYYLAVVLTDPQVIEMVDLMRVSFALFC</sequence>
<dbReference type="SUPFAM" id="SSF48452">
    <property type="entry name" value="TPR-like"/>
    <property type="match status" value="1"/>
</dbReference>
<feature type="domain" description="Suppressor of forked" evidence="4">
    <location>
        <begin position="8"/>
        <end position="93"/>
    </location>
</feature>
<accession>D8M2N5</accession>
<dbReference type="InterPro" id="IPR003107">
    <property type="entry name" value="HAT"/>
</dbReference>
<keyword evidence="3" id="KW-0539">Nucleus</keyword>
<keyword evidence="6" id="KW-1185">Reference proteome</keyword>
<evidence type="ECO:0000259" key="4">
    <source>
        <dbReference type="Pfam" id="PF05843"/>
    </source>
</evidence>
<dbReference type="RefSeq" id="XP_012896372.1">
    <property type="nucleotide sequence ID" value="XM_013040918.1"/>
</dbReference>
<dbReference type="GeneID" id="24919544"/>
<protein>
    <recommendedName>
        <fullName evidence="4">Suppressor of forked domain-containing protein</fullName>
    </recommendedName>
</protein>
<dbReference type="SMART" id="SM00386">
    <property type="entry name" value="HAT"/>
    <property type="match status" value="1"/>
</dbReference>
<dbReference type="OrthoDB" id="1722465at2759"/>
<keyword evidence="2" id="KW-0677">Repeat</keyword>
<organism evidence="5">
    <name type="scientific">Blastocystis hominis</name>
    <dbReference type="NCBI Taxonomy" id="12968"/>
    <lineage>
        <taxon>Eukaryota</taxon>
        <taxon>Sar</taxon>
        <taxon>Stramenopiles</taxon>
        <taxon>Bigyra</taxon>
        <taxon>Opalozoa</taxon>
        <taxon>Opalinata</taxon>
        <taxon>Blastocystidae</taxon>
        <taxon>Blastocystis</taxon>
    </lineage>
</organism>
<evidence type="ECO:0000256" key="1">
    <source>
        <dbReference type="ARBA" id="ARBA00004123"/>
    </source>
</evidence>
<evidence type="ECO:0000313" key="6">
    <source>
        <dbReference type="Proteomes" id="UP000008312"/>
    </source>
</evidence>
<reference evidence="5" key="1">
    <citation type="submission" date="2010-02" db="EMBL/GenBank/DDBJ databases">
        <title>Sequencing and annotation of the Blastocystis hominis genome.</title>
        <authorList>
            <person name="Wincker P."/>
        </authorList>
    </citation>
    <scope>NUCLEOTIDE SEQUENCE</scope>
    <source>
        <strain evidence="5">Singapore isolate B</strain>
    </source>
</reference>
<gene>
    <name evidence="5" type="ORF">GSBLH_T00002368001</name>
</gene>
<evidence type="ECO:0000256" key="2">
    <source>
        <dbReference type="ARBA" id="ARBA00022737"/>
    </source>
</evidence>
<proteinExistence type="predicted"/>
<dbReference type="InParanoid" id="D8M2N5"/>
<dbReference type="Pfam" id="PF05843">
    <property type="entry name" value="Suf"/>
    <property type="match status" value="1"/>
</dbReference>
<name>D8M2N5_BLAHO</name>
<dbReference type="AlphaFoldDB" id="D8M2N5"/>
<dbReference type="GO" id="GO:0006396">
    <property type="term" value="P:RNA processing"/>
    <property type="evidence" value="ECO:0007669"/>
    <property type="project" value="InterPro"/>
</dbReference>
<dbReference type="InterPro" id="IPR011990">
    <property type="entry name" value="TPR-like_helical_dom_sf"/>
</dbReference>
<evidence type="ECO:0000256" key="3">
    <source>
        <dbReference type="ARBA" id="ARBA00023242"/>
    </source>
</evidence>
<dbReference type="Proteomes" id="UP000008312">
    <property type="component" value="Unassembled WGS sequence"/>
</dbReference>
<dbReference type="InterPro" id="IPR008847">
    <property type="entry name" value="Suf"/>
</dbReference>
<dbReference type="EMBL" id="FN668649">
    <property type="protein sequence ID" value="CBK22324.2"/>
    <property type="molecule type" value="Genomic_DNA"/>
</dbReference>